<dbReference type="PANTHER" id="PTHR33371:SF4">
    <property type="entry name" value="INTERMEMBRANE PHOSPHOLIPID TRANSPORT SYSTEM BINDING PROTEIN MLAD"/>
    <property type="match status" value="1"/>
</dbReference>
<dbReference type="Proteomes" id="UP000028547">
    <property type="component" value="Unassembled WGS sequence"/>
</dbReference>
<name>A0A084SZ26_9BACT</name>
<gene>
    <name evidence="3" type="ORF">Q664_07380</name>
</gene>
<dbReference type="PANTHER" id="PTHR33371">
    <property type="entry name" value="INTERMEMBRANE PHOSPHOLIPID TRANSPORT SYSTEM BINDING PROTEIN MLAD-RELATED"/>
    <property type="match status" value="1"/>
</dbReference>
<organism evidence="3 4">
    <name type="scientific">Archangium violaceum Cb vi76</name>
    <dbReference type="NCBI Taxonomy" id="1406225"/>
    <lineage>
        <taxon>Bacteria</taxon>
        <taxon>Pseudomonadati</taxon>
        <taxon>Myxococcota</taxon>
        <taxon>Myxococcia</taxon>
        <taxon>Myxococcales</taxon>
        <taxon>Cystobacterineae</taxon>
        <taxon>Archangiaceae</taxon>
        <taxon>Archangium</taxon>
    </lineage>
</organism>
<accession>A0A084SZ26</accession>
<feature type="domain" description="Mce/MlaD" evidence="2">
    <location>
        <begin position="39"/>
        <end position="122"/>
    </location>
</feature>
<protein>
    <submittedName>
        <fullName evidence="3">Mammalian cell entry protein</fullName>
    </submittedName>
</protein>
<feature type="transmembrane region" description="Helical" evidence="1">
    <location>
        <begin position="12"/>
        <end position="29"/>
    </location>
</feature>
<evidence type="ECO:0000259" key="2">
    <source>
        <dbReference type="Pfam" id="PF02470"/>
    </source>
</evidence>
<keyword evidence="1" id="KW-0812">Transmembrane</keyword>
<proteinExistence type="predicted"/>
<evidence type="ECO:0000256" key="1">
    <source>
        <dbReference type="SAM" id="Phobius"/>
    </source>
</evidence>
<dbReference type="GO" id="GO:0005543">
    <property type="term" value="F:phospholipid binding"/>
    <property type="evidence" value="ECO:0007669"/>
    <property type="project" value="TreeGrafter"/>
</dbReference>
<dbReference type="InterPro" id="IPR003399">
    <property type="entry name" value="Mce/MlaD"/>
</dbReference>
<evidence type="ECO:0000313" key="3">
    <source>
        <dbReference type="EMBL" id="KFA93711.1"/>
    </source>
</evidence>
<keyword evidence="1" id="KW-0472">Membrane</keyword>
<dbReference type="AlphaFoldDB" id="A0A084SZ26"/>
<dbReference type="EMBL" id="JPMI01000043">
    <property type="protein sequence ID" value="KFA93711.1"/>
    <property type="molecule type" value="Genomic_DNA"/>
</dbReference>
<dbReference type="InterPro" id="IPR052336">
    <property type="entry name" value="MlaD_Phospholipid_Transporter"/>
</dbReference>
<dbReference type="GO" id="GO:0005548">
    <property type="term" value="F:phospholipid transporter activity"/>
    <property type="evidence" value="ECO:0007669"/>
    <property type="project" value="TreeGrafter"/>
</dbReference>
<dbReference type="RefSeq" id="WP_043391388.1">
    <property type="nucleotide sequence ID" value="NZ_JPMI01000043.1"/>
</dbReference>
<dbReference type="Pfam" id="PF02470">
    <property type="entry name" value="MlaD"/>
    <property type="match status" value="1"/>
</dbReference>
<sequence>MDERRLEMKVGALVLAALVGVLGLLWLMGELTMGRDTVLSVDFSHTGNVVKGAPVKLGGVVVGRVEEIHLEPDRRDTQGRPLPVRMGLSVKPEAMVALREDTRVTVATVGPLGEPYLELNPGSASSPPLPASGGSLRGTDAPRLDLVAQQLSAFLDVASGALAEDPEGMRNLATNLSRLTGTLAGVLSDNRGDLKSLTGDLTAAAKDLRMLAKVTREAMQPGGTGARLLGDAAETAALMKRELPGLSGSAAKTLNGLSMVTGGLDAKDGERLKLALERYTAAGEKLDQMAAKADRLLARIEAGEGTVGALQKDKQVYDDLKTLLSDLRKHPWKMLWKE</sequence>
<keyword evidence="1" id="KW-1133">Transmembrane helix</keyword>
<evidence type="ECO:0000313" key="4">
    <source>
        <dbReference type="Proteomes" id="UP000028547"/>
    </source>
</evidence>
<comment type="caution">
    <text evidence="3">The sequence shown here is derived from an EMBL/GenBank/DDBJ whole genome shotgun (WGS) entry which is preliminary data.</text>
</comment>
<reference evidence="3 4" key="1">
    <citation type="submission" date="2014-07" db="EMBL/GenBank/DDBJ databases">
        <title>Draft Genome Sequence of Gephyronic Acid Producer, Cystobacter violaceus Strain Cb vi76.</title>
        <authorList>
            <person name="Stevens D.C."/>
            <person name="Young J."/>
            <person name="Carmichael R."/>
            <person name="Tan J."/>
            <person name="Taylor R.E."/>
        </authorList>
    </citation>
    <scope>NUCLEOTIDE SEQUENCE [LARGE SCALE GENOMIC DNA]</scope>
    <source>
        <strain evidence="3 4">Cb vi76</strain>
    </source>
</reference>